<gene>
    <name evidence="1" type="ORF">C2G38_2096336</name>
</gene>
<sequence>MPQFCRSLHNFLAVDDDIIKFWKELSNAKVAFVIPQDIEESEIEALNRYSTIKDNQIYLNQGVIANLEAR</sequence>
<name>A0A397UVH8_9GLOM</name>
<evidence type="ECO:0000313" key="1">
    <source>
        <dbReference type="EMBL" id="RIB14280.1"/>
    </source>
</evidence>
<organism evidence="1 2">
    <name type="scientific">Gigaspora rosea</name>
    <dbReference type="NCBI Taxonomy" id="44941"/>
    <lineage>
        <taxon>Eukaryota</taxon>
        <taxon>Fungi</taxon>
        <taxon>Fungi incertae sedis</taxon>
        <taxon>Mucoromycota</taxon>
        <taxon>Glomeromycotina</taxon>
        <taxon>Glomeromycetes</taxon>
        <taxon>Diversisporales</taxon>
        <taxon>Gigasporaceae</taxon>
        <taxon>Gigaspora</taxon>
    </lineage>
</organism>
<protein>
    <submittedName>
        <fullName evidence="1">Uncharacterized protein</fullName>
    </submittedName>
</protein>
<accession>A0A397UVH8</accession>
<dbReference type="AlphaFoldDB" id="A0A397UVH8"/>
<reference evidence="1 2" key="1">
    <citation type="submission" date="2018-06" db="EMBL/GenBank/DDBJ databases">
        <title>Comparative genomics reveals the genomic features of Rhizophagus irregularis, R. cerebriforme, R. diaphanum and Gigaspora rosea, and their symbiotic lifestyle signature.</title>
        <authorList>
            <person name="Morin E."/>
            <person name="San Clemente H."/>
            <person name="Chen E.C.H."/>
            <person name="De La Providencia I."/>
            <person name="Hainaut M."/>
            <person name="Kuo A."/>
            <person name="Kohler A."/>
            <person name="Murat C."/>
            <person name="Tang N."/>
            <person name="Roy S."/>
            <person name="Loubradou J."/>
            <person name="Henrissat B."/>
            <person name="Grigoriev I.V."/>
            <person name="Corradi N."/>
            <person name="Roux C."/>
            <person name="Martin F.M."/>
        </authorList>
    </citation>
    <scope>NUCLEOTIDE SEQUENCE [LARGE SCALE GENOMIC DNA]</scope>
    <source>
        <strain evidence="1 2">DAOM 194757</strain>
    </source>
</reference>
<comment type="caution">
    <text evidence="1">The sequence shown here is derived from an EMBL/GenBank/DDBJ whole genome shotgun (WGS) entry which is preliminary data.</text>
</comment>
<keyword evidence="2" id="KW-1185">Reference proteome</keyword>
<dbReference type="Proteomes" id="UP000266673">
    <property type="component" value="Unassembled WGS sequence"/>
</dbReference>
<evidence type="ECO:0000313" key="2">
    <source>
        <dbReference type="Proteomes" id="UP000266673"/>
    </source>
</evidence>
<dbReference type="EMBL" id="QKWP01000847">
    <property type="protein sequence ID" value="RIB14280.1"/>
    <property type="molecule type" value="Genomic_DNA"/>
</dbReference>
<dbReference type="OrthoDB" id="2418599at2759"/>
<proteinExistence type="predicted"/>